<dbReference type="InterPro" id="IPR014729">
    <property type="entry name" value="Rossmann-like_a/b/a_fold"/>
</dbReference>
<evidence type="ECO:0000256" key="5">
    <source>
        <dbReference type="ARBA" id="ARBA00022917"/>
    </source>
</evidence>
<dbReference type="PANTHER" id="PTHR11946:SF93">
    <property type="entry name" value="VALINE--TRNA LIGASE, CHLOROPLASTIC_MITOCHONDRIAL 2"/>
    <property type="match status" value="1"/>
</dbReference>
<reference evidence="9 10" key="1">
    <citation type="journal article" date="2018" name="Mol. Biol. Evol.">
        <title>Analysis of the draft genome of the red seaweed Gracilariopsis chorda provides insights into genome size evolution in Rhodophyta.</title>
        <authorList>
            <person name="Lee J."/>
            <person name="Yang E.C."/>
            <person name="Graf L."/>
            <person name="Yang J.H."/>
            <person name="Qiu H."/>
            <person name="Zel Zion U."/>
            <person name="Chan C.X."/>
            <person name="Stephens T.G."/>
            <person name="Weber A.P.M."/>
            <person name="Boo G.H."/>
            <person name="Boo S.M."/>
            <person name="Kim K.M."/>
            <person name="Shin Y."/>
            <person name="Jung M."/>
            <person name="Lee S.J."/>
            <person name="Yim H.S."/>
            <person name="Lee J.H."/>
            <person name="Bhattacharya D."/>
            <person name="Yoon H.S."/>
        </authorList>
    </citation>
    <scope>NUCLEOTIDE SEQUENCE [LARGE SCALE GENOMIC DNA]</scope>
    <source>
        <strain evidence="9 10">SKKU-2015</strain>
        <tissue evidence="9">Whole body</tissue>
    </source>
</reference>
<dbReference type="InterPro" id="IPR002303">
    <property type="entry name" value="Valyl-tRNA_ligase"/>
</dbReference>
<name>A0A2V3IIX2_9FLOR</name>
<dbReference type="Pfam" id="PF00133">
    <property type="entry name" value="tRNA-synt_1"/>
    <property type="match status" value="1"/>
</dbReference>
<keyword evidence="4" id="KW-0067">ATP-binding</keyword>
<dbReference type="STRING" id="448386.A0A2V3IIX2"/>
<accession>A0A2V3IIX2</accession>
<dbReference type="GO" id="GO:0005524">
    <property type="term" value="F:ATP binding"/>
    <property type="evidence" value="ECO:0007669"/>
    <property type="project" value="UniProtKB-KW"/>
</dbReference>
<dbReference type="InterPro" id="IPR002300">
    <property type="entry name" value="aa-tRNA-synth_Ia"/>
</dbReference>
<dbReference type="Gene3D" id="3.90.740.10">
    <property type="entry name" value="Valyl/Leucyl/Isoleucyl-tRNA synthetase, editing domain"/>
    <property type="match status" value="1"/>
</dbReference>
<dbReference type="SUPFAM" id="SSF52374">
    <property type="entry name" value="Nucleotidylyl transferase"/>
    <property type="match status" value="1"/>
</dbReference>
<dbReference type="Gene3D" id="3.40.50.620">
    <property type="entry name" value="HUPs"/>
    <property type="match status" value="1"/>
</dbReference>
<dbReference type="GO" id="GO:0006438">
    <property type="term" value="P:valyl-tRNA aminoacylation"/>
    <property type="evidence" value="ECO:0007669"/>
    <property type="project" value="InterPro"/>
</dbReference>
<evidence type="ECO:0000256" key="4">
    <source>
        <dbReference type="ARBA" id="ARBA00022840"/>
    </source>
</evidence>
<feature type="domain" description="Aminoacyl-tRNA synthetase class Ia" evidence="8">
    <location>
        <begin position="3"/>
        <end position="140"/>
    </location>
</feature>
<keyword evidence="2 9" id="KW-0436">Ligase</keyword>
<evidence type="ECO:0000256" key="1">
    <source>
        <dbReference type="ARBA" id="ARBA00013169"/>
    </source>
</evidence>
<dbReference type="GO" id="GO:0005829">
    <property type="term" value="C:cytosol"/>
    <property type="evidence" value="ECO:0007669"/>
    <property type="project" value="TreeGrafter"/>
</dbReference>
<evidence type="ECO:0000256" key="3">
    <source>
        <dbReference type="ARBA" id="ARBA00022741"/>
    </source>
</evidence>
<dbReference type="OrthoDB" id="1728060at2759"/>
<comment type="caution">
    <text evidence="9">The sequence shown here is derived from an EMBL/GenBank/DDBJ whole genome shotgun (WGS) entry which is preliminary data.</text>
</comment>
<sequence>MFATIEDILTRFHHMRGRHTLYLPGTNHAVIATQLVVEKELTKEGLTRDQLGPENFLKRVWKWKEEKGDYINVHMRRLGASCDWDRSLFTLEERMSAAVAEAFKRLHDQGLIYRGDYMVSWRPTLRTAVSDLEVELSEEKGKLYYFRYPLSDGSGFIPVATTPPEIILGDTALCVHPADERYSQYVGKTVVFQLPDEISQSLEMNTLIESLGLVH</sequence>
<dbReference type="AlphaFoldDB" id="A0A2V3IIX2"/>
<dbReference type="Proteomes" id="UP000247409">
    <property type="component" value="Unassembled WGS sequence"/>
</dbReference>
<organism evidence="9 10">
    <name type="scientific">Gracilariopsis chorda</name>
    <dbReference type="NCBI Taxonomy" id="448386"/>
    <lineage>
        <taxon>Eukaryota</taxon>
        <taxon>Rhodophyta</taxon>
        <taxon>Florideophyceae</taxon>
        <taxon>Rhodymeniophycidae</taxon>
        <taxon>Gracilariales</taxon>
        <taxon>Gracilariaceae</taxon>
        <taxon>Gracilariopsis</taxon>
    </lineage>
</organism>
<evidence type="ECO:0000313" key="10">
    <source>
        <dbReference type="Proteomes" id="UP000247409"/>
    </source>
</evidence>
<evidence type="ECO:0000256" key="2">
    <source>
        <dbReference type="ARBA" id="ARBA00022598"/>
    </source>
</evidence>
<keyword evidence="10" id="KW-1185">Reference proteome</keyword>
<dbReference type="InterPro" id="IPR009008">
    <property type="entry name" value="Val/Leu/Ile-tRNA-synth_edit"/>
</dbReference>
<evidence type="ECO:0000256" key="7">
    <source>
        <dbReference type="ARBA" id="ARBA00029936"/>
    </source>
</evidence>
<dbReference type="EMBL" id="NBIV01000180">
    <property type="protein sequence ID" value="PXF42021.1"/>
    <property type="molecule type" value="Genomic_DNA"/>
</dbReference>
<keyword evidence="5" id="KW-0648">Protein biosynthesis</keyword>
<dbReference type="EC" id="6.1.1.9" evidence="1"/>
<evidence type="ECO:0000259" key="8">
    <source>
        <dbReference type="Pfam" id="PF00133"/>
    </source>
</evidence>
<keyword evidence="6" id="KW-0030">Aminoacyl-tRNA synthetase</keyword>
<dbReference type="SUPFAM" id="SSF50677">
    <property type="entry name" value="ValRS/IleRS/LeuRS editing domain"/>
    <property type="match status" value="1"/>
</dbReference>
<evidence type="ECO:0000256" key="6">
    <source>
        <dbReference type="ARBA" id="ARBA00023146"/>
    </source>
</evidence>
<gene>
    <name evidence="9" type="ORF">BWQ96_08271</name>
</gene>
<dbReference type="GO" id="GO:0004832">
    <property type="term" value="F:valine-tRNA ligase activity"/>
    <property type="evidence" value="ECO:0007669"/>
    <property type="project" value="UniProtKB-EC"/>
</dbReference>
<evidence type="ECO:0000313" key="9">
    <source>
        <dbReference type="EMBL" id="PXF42021.1"/>
    </source>
</evidence>
<dbReference type="PANTHER" id="PTHR11946">
    <property type="entry name" value="VALYL-TRNA SYNTHETASES"/>
    <property type="match status" value="1"/>
</dbReference>
<dbReference type="GO" id="GO:0002161">
    <property type="term" value="F:aminoacyl-tRNA deacylase activity"/>
    <property type="evidence" value="ECO:0007669"/>
    <property type="project" value="InterPro"/>
</dbReference>
<proteinExistence type="predicted"/>
<keyword evidence="3" id="KW-0547">Nucleotide-binding</keyword>
<protein>
    <recommendedName>
        <fullName evidence="1">valine--tRNA ligase</fullName>
        <ecNumber evidence="1">6.1.1.9</ecNumber>
    </recommendedName>
    <alternativeName>
        <fullName evidence="7">Valyl-tRNA synthetase</fullName>
    </alternativeName>
</protein>